<dbReference type="RefSeq" id="WP_256505694.1">
    <property type="nucleotide sequence ID" value="NZ_CP101740.1"/>
</dbReference>
<protein>
    <submittedName>
        <fullName evidence="1">DUF1491 family protein</fullName>
    </submittedName>
</protein>
<reference evidence="1" key="1">
    <citation type="submission" date="2022-07" db="EMBL/GenBank/DDBJ databases">
        <title>Sphingomonas sp. nov., a novel bacterium isolated from the north slope of the Mount Everest.</title>
        <authorList>
            <person name="Cui X."/>
            <person name="Liu Y."/>
        </authorList>
    </citation>
    <scope>NUCLEOTIDE SEQUENCE</scope>
    <source>
        <strain evidence="1">S5-59</strain>
    </source>
</reference>
<dbReference type="Pfam" id="PF07372">
    <property type="entry name" value="DUF1491"/>
    <property type="match status" value="1"/>
</dbReference>
<dbReference type="InterPro" id="IPR009964">
    <property type="entry name" value="DUF1491"/>
</dbReference>
<proteinExistence type="predicted"/>
<keyword evidence="2" id="KW-1185">Reference proteome</keyword>
<dbReference type="Proteomes" id="UP001058533">
    <property type="component" value="Chromosome"/>
</dbReference>
<dbReference type="EMBL" id="CP101740">
    <property type="protein sequence ID" value="UUL81943.1"/>
    <property type="molecule type" value="Genomic_DNA"/>
</dbReference>
<dbReference type="Gene3D" id="3.40.1530.20">
    <property type="entry name" value="Protein of unknown function (DUF1491)"/>
    <property type="match status" value="1"/>
</dbReference>
<sequence>MNRLAAHVRVSALLRRTHDAGGSAMVLAKGEAMGGAILVQTLDRGRHVGFCERGYGPDGLPALIVAGPVDADSQTATQYWQRRRRNDPDLWVVELDVAAAQRLVAEIIVND</sequence>
<accession>A0ABY5L4Q2</accession>
<evidence type="ECO:0000313" key="2">
    <source>
        <dbReference type="Proteomes" id="UP001058533"/>
    </source>
</evidence>
<organism evidence="1 2">
    <name type="scientific">Sphingomonas qomolangmaensis</name>
    <dbReference type="NCBI Taxonomy" id="2918765"/>
    <lineage>
        <taxon>Bacteria</taxon>
        <taxon>Pseudomonadati</taxon>
        <taxon>Pseudomonadota</taxon>
        <taxon>Alphaproteobacteria</taxon>
        <taxon>Sphingomonadales</taxon>
        <taxon>Sphingomonadaceae</taxon>
        <taxon>Sphingomonas</taxon>
    </lineage>
</organism>
<gene>
    <name evidence="1" type="ORF">NMP03_12180</name>
</gene>
<evidence type="ECO:0000313" key="1">
    <source>
        <dbReference type="EMBL" id="UUL81943.1"/>
    </source>
</evidence>
<name>A0ABY5L4Q2_9SPHN</name>